<evidence type="ECO:0000313" key="3">
    <source>
        <dbReference type="Proteomes" id="UP001150266"/>
    </source>
</evidence>
<evidence type="ECO:0000259" key="1">
    <source>
        <dbReference type="PROSITE" id="PS50181"/>
    </source>
</evidence>
<evidence type="ECO:0000313" key="2">
    <source>
        <dbReference type="EMBL" id="KAJ4468699.1"/>
    </source>
</evidence>
<dbReference type="PROSITE" id="PS50181">
    <property type="entry name" value="FBOX"/>
    <property type="match status" value="1"/>
</dbReference>
<organism evidence="2 3">
    <name type="scientific">Lentinula aciculospora</name>
    <dbReference type="NCBI Taxonomy" id="153920"/>
    <lineage>
        <taxon>Eukaryota</taxon>
        <taxon>Fungi</taxon>
        <taxon>Dikarya</taxon>
        <taxon>Basidiomycota</taxon>
        <taxon>Agaricomycotina</taxon>
        <taxon>Agaricomycetes</taxon>
        <taxon>Agaricomycetidae</taxon>
        <taxon>Agaricales</taxon>
        <taxon>Marasmiineae</taxon>
        <taxon>Omphalotaceae</taxon>
        <taxon>Lentinula</taxon>
    </lineage>
</organism>
<comment type="caution">
    <text evidence="2">The sequence shown here is derived from an EMBL/GenBank/DDBJ whole genome shotgun (WGS) entry which is preliminary data.</text>
</comment>
<dbReference type="AlphaFoldDB" id="A0A9W8ZWB7"/>
<dbReference type="EMBL" id="JAOTPV010000034">
    <property type="protein sequence ID" value="KAJ4468699.1"/>
    <property type="molecule type" value="Genomic_DNA"/>
</dbReference>
<keyword evidence="3" id="KW-1185">Reference proteome</keyword>
<dbReference type="Proteomes" id="UP001150266">
    <property type="component" value="Unassembled WGS sequence"/>
</dbReference>
<dbReference type="Pfam" id="PF12937">
    <property type="entry name" value="F-box-like"/>
    <property type="match status" value="1"/>
</dbReference>
<dbReference type="Gene3D" id="3.80.10.10">
    <property type="entry name" value="Ribonuclease Inhibitor"/>
    <property type="match status" value="1"/>
</dbReference>
<dbReference type="InterPro" id="IPR036047">
    <property type="entry name" value="F-box-like_dom_sf"/>
</dbReference>
<name>A0A9W8ZWB7_9AGAR</name>
<gene>
    <name evidence="2" type="ORF">J3R30DRAFT_3739400</name>
</gene>
<dbReference type="SUPFAM" id="SSF52058">
    <property type="entry name" value="L domain-like"/>
    <property type="match status" value="1"/>
</dbReference>
<dbReference type="OrthoDB" id="2824653at2759"/>
<proteinExistence type="predicted"/>
<dbReference type="SUPFAM" id="SSF81383">
    <property type="entry name" value="F-box domain"/>
    <property type="match status" value="1"/>
</dbReference>
<dbReference type="InterPro" id="IPR032675">
    <property type="entry name" value="LRR_dom_sf"/>
</dbReference>
<dbReference type="Gene3D" id="1.20.1280.50">
    <property type="match status" value="1"/>
</dbReference>
<accession>A0A9W8ZWB7</accession>
<protein>
    <recommendedName>
        <fullName evidence="1">F-box domain-containing protein</fullName>
    </recommendedName>
</protein>
<feature type="domain" description="F-box" evidence="1">
    <location>
        <begin position="5"/>
        <end position="50"/>
    </location>
</feature>
<sequence length="401" mass="44978">MSSNNPTIQNSPQELLRAIFSTLTPKELAECALVCKAWSSPARGRLYEHIDVRKGPNKMTYATRSAMLCQTLDTMPVLRSIVRSLCVVSYIPTTILPEVRAIFLHYTAISSIPSFTRIIPHLQKLEQISFHTNVSLTPLENLLLLQAFGSLPLLRHLRYFAASSGPVRKPSQLVHSLNALPPLQERRPQLMTLDVRNITELGSFRASSSLEDLEWAFHPRSPLDLTHLRALSVSTYRAAKYIMREVSGTLESLTFTSASRILGDTESQPPITLPVLKYLCIPSETIDISLVANIHCPSLECITLIWQSVTDLDPEFMNESDSPLFLTDRCITNRSNYPNLKDMMVLVNAEPTERHPHISMLQKMLPRCTGRKISFETAEVQVGRSFVQVAYADKLNSGSGF</sequence>
<reference evidence="2" key="1">
    <citation type="submission" date="2022-08" db="EMBL/GenBank/DDBJ databases">
        <title>A Global Phylogenomic Analysis of the Shiitake Genus Lentinula.</title>
        <authorList>
            <consortium name="DOE Joint Genome Institute"/>
            <person name="Sierra-Patev S."/>
            <person name="Min B."/>
            <person name="Naranjo-Ortiz M."/>
            <person name="Looney B."/>
            <person name="Konkel Z."/>
            <person name="Slot J.C."/>
            <person name="Sakamoto Y."/>
            <person name="Steenwyk J.L."/>
            <person name="Rokas A."/>
            <person name="Carro J."/>
            <person name="Camarero S."/>
            <person name="Ferreira P."/>
            <person name="Molpeceres G."/>
            <person name="Ruiz-Duenas F.J."/>
            <person name="Serrano A."/>
            <person name="Henrissat B."/>
            <person name="Drula E."/>
            <person name="Hughes K.W."/>
            <person name="Mata J.L."/>
            <person name="Ishikawa N.K."/>
            <person name="Vargas-Isla R."/>
            <person name="Ushijima S."/>
            <person name="Smith C.A."/>
            <person name="Ahrendt S."/>
            <person name="Andreopoulos W."/>
            <person name="He G."/>
            <person name="Labutti K."/>
            <person name="Lipzen A."/>
            <person name="Ng V."/>
            <person name="Riley R."/>
            <person name="Sandor L."/>
            <person name="Barry K."/>
            <person name="Martinez A.T."/>
            <person name="Xiao Y."/>
            <person name="Gibbons J.G."/>
            <person name="Terashima K."/>
            <person name="Grigoriev I.V."/>
            <person name="Hibbett D.S."/>
        </authorList>
    </citation>
    <scope>NUCLEOTIDE SEQUENCE</scope>
    <source>
        <strain evidence="2">JLM2183</strain>
    </source>
</reference>
<dbReference type="InterPro" id="IPR001810">
    <property type="entry name" value="F-box_dom"/>
</dbReference>